<keyword evidence="4" id="KW-1185">Reference proteome</keyword>
<dbReference type="Gene3D" id="3.40.30.10">
    <property type="entry name" value="Glutaredoxin"/>
    <property type="match status" value="1"/>
</dbReference>
<gene>
    <name evidence="3" type="ORF">RAE19_05600</name>
</gene>
<dbReference type="InterPro" id="IPR000866">
    <property type="entry name" value="AhpC/TSA"/>
</dbReference>
<feature type="signal peptide" evidence="1">
    <location>
        <begin position="1"/>
        <end position="32"/>
    </location>
</feature>
<feature type="chain" id="PRO_5046000405" evidence="1">
    <location>
        <begin position="33"/>
        <end position="183"/>
    </location>
</feature>
<dbReference type="Pfam" id="PF00578">
    <property type="entry name" value="AhpC-TSA"/>
    <property type="match status" value="1"/>
</dbReference>
<dbReference type="Proteomes" id="UP001321700">
    <property type="component" value="Unassembled WGS sequence"/>
</dbReference>
<reference evidence="3 4" key="1">
    <citation type="submission" date="2023-08" db="EMBL/GenBank/DDBJ databases">
        <title>Rhodoferax potami sp. nov. and Rhodoferax mekongensis sp. nov., isolated from the Mekong River in Thailand.</title>
        <authorList>
            <person name="Kitikhun S."/>
            <person name="Charoenyingcharoen P."/>
            <person name="Siriarchawattana P."/>
            <person name="Likhitrattanapisal S."/>
            <person name="Nilsakha T."/>
            <person name="Chanpet A."/>
            <person name="Rattanawaree P."/>
            <person name="Ingsriswang S."/>
        </authorList>
    </citation>
    <scope>NUCLEOTIDE SEQUENCE [LARGE SCALE GENOMIC DNA]</scope>
    <source>
        <strain evidence="3 4">TBRC 17660</strain>
    </source>
</reference>
<evidence type="ECO:0000256" key="1">
    <source>
        <dbReference type="SAM" id="SignalP"/>
    </source>
</evidence>
<evidence type="ECO:0000313" key="4">
    <source>
        <dbReference type="Proteomes" id="UP001321700"/>
    </source>
</evidence>
<sequence length="183" mass="19906">MPHTFTAPWLRLALTGLLAFACSLGMAFNAAAQSTTPAAAGSTAIANGNRLQLPAVYANGQRFSTQALDGTVTVAFFWNTDCAVCRDSLPELRANLNGWKNKPFSLLLVNLDRKASDWQTYEKLVGQTQMNAKGLLSVRMEEELPAGTRLPLTLLIDSKGRVLQRFEGRLAPEVWDGVADLLP</sequence>
<keyword evidence="1" id="KW-0732">Signal</keyword>
<proteinExistence type="predicted"/>
<dbReference type="CDD" id="cd02966">
    <property type="entry name" value="TlpA_like_family"/>
    <property type="match status" value="1"/>
</dbReference>
<protein>
    <submittedName>
        <fullName evidence="3">TlpA disulfide reductase family protein</fullName>
    </submittedName>
</protein>
<dbReference type="EMBL" id="JAVBIK010000001">
    <property type="protein sequence ID" value="MDT7518210.1"/>
    <property type="molecule type" value="Genomic_DNA"/>
</dbReference>
<comment type="caution">
    <text evidence="3">The sequence shown here is derived from an EMBL/GenBank/DDBJ whole genome shotgun (WGS) entry which is preliminary data.</text>
</comment>
<feature type="domain" description="Thioredoxin" evidence="2">
    <location>
        <begin position="30"/>
        <end position="183"/>
    </location>
</feature>
<evidence type="ECO:0000313" key="3">
    <source>
        <dbReference type="EMBL" id="MDT7518210.1"/>
    </source>
</evidence>
<dbReference type="PROSITE" id="PS51352">
    <property type="entry name" value="THIOREDOXIN_2"/>
    <property type="match status" value="1"/>
</dbReference>
<dbReference type="SUPFAM" id="SSF52833">
    <property type="entry name" value="Thioredoxin-like"/>
    <property type="match status" value="1"/>
</dbReference>
<organism evidence="3 4">
    <name type="scientific">Rhodoferax potami</name>
    <dbReference type="NCBI Taxonomy" id="3068338"/>
    <lineage>
        <taxon>Bacteria</taxon>
        <taxon>Pseudomonadati</taxon>
        <taxon>Pseudomonadota</taxon>
        <taxon>Betaproteobacteria</taxon>
        <taxon>Burkholderiales</taxon>
        <taxon>Comamonadaceae</taxon>
        <taxon>Rhodoferax</taxon>
    </lineage>
</organism>
<name>A0ABU3KKJ0_9BURK</name>
<dbReference type="InterPro" id="IPR036249">
    <property type="entry name" value="Thioredoxin-like_sf"/>
</dbReference>
<evidence type="ECO:0000259" key="2">
    <source>
        <dbReference type="PROSITE" id="PS51352"/>
    </source>
</evidence>
<dbReference type="InterPro" id="IPR013766">
    <property type="entry name" value="Thioredoxin_domain"/>
</dbReference>
<dbReference type="RefSeq" id="WP_313873986.1">
    <property type="nucleotide sequence ID" value="NZ_JAVBIK010000001.1"/>
</dbReference>
<accession>A0ABU3KKJ0</accession>